<accession>A0AC61D9A6</accession>
<evidence type="ECO:0000313" key="1">
    <source>
        <dbReference type="EMBL" id="PHV69582.1"/>
    </source>
</evidence>
<keyword evidence="2" id="KW-1185">Reference proteome</keyword>
<protein>
    <submittedName>
        <fullName evidence="1">Trimethylamine corrinoid protein 2</fullName>
    </submittedName>
</protein>
<dbReference type="Proteomes" id="UP000224460">
    <property type="component" value="Unassembled WGS sequence"/>
</dbReference>
<sequence length="397" mass="46840">MKYKPDWEEAKKKWENYWKHQNVGRPLMSIVARKPEIEEAYNETIKNNKKTYAAVCQGNDYTLPDELMYVDMEDKYQNAERMVARYRHFCENHLFLAESFPNINVDFGPGSIASYIGSDIVFNDDTVWFEECVEDWENTSPLVFDPENKWWKKHYELVKAVKELVQDDFYIGMPDLMENIDVLASLRGAQNTIFDMMDEPEEVKERIRQVSTIYFEYYNRFYELIKNEQDQGSCYTVFQIWGPGKTAKLQCDFAAMMSPAQYREFILEPLREQAKKLDCVLYHLDGPDCIRHLDAIMEIDEIDALQWTSGDYGPDGTYEEWYQIYDKARAAGKSLWVKVYSGEFEDWIQNVDRIVKRYGSHSLFIHFPEMSLEQAETLLAYADANWSDVRGSFEDTL</sequence>
<dbReference type="EMBL" id="PEDL01000024">
    <property type="protein sequence ID" value="PHV69582.1"/>
    <property type="molecule type" value="Genomic_DNA"/>
</dbReference>
<gene>
    <name evidence="1" type="ORF">CS063_15195</name>
</gene>
<name>A0AC61D9A6_9FIRM</name>
<comment type="caution">
    <text evidence="1">The sequence shown here is derived from an EMBL/GenBank/DDBJ whole genome shotgun (WGS) entry which is preliminary data.</text>
</comment>
<proteinExistence type="predicted"/>
<reference evidence="1" key="1">
    <citation type="submission" date="2017-10" db="EMBL/GenBank/DDBJ databases">
        <title>Genome sequence of cellulolytic Lachnospiraceae bacterium XHS1971 isolated from hotspring sediment.</title>
        <authorList>
            <person name="Vasudevan G."/>
            <person name="Joshi A.J."/>
            <person name="Hivarkar S."/>
            <person name="Lanjekar V.B."/>
            <person name="Dhakephalkar P.K."/>
            <person name="Dagar S."/>
        </authorList>
    </citation>
    <scope>NUCLEOTIDE SEQUENCE</scope>
    <source>
        <strain evidence="1">XHS1971</strain>
    </source>
</reference>
<evidence type="ECO:0000313" key="2">
    <source>
        <dbReference type="Proteomes" id="UP000224460"/>
    </source>
</evidence>
<organism evidence="1 2">
    <name type="scientific">Sporanaerobium hydrogeniformans</name>
    <dbReference type="NCBI Taxonomy" id="3072179"/>
    <lineage>
        <taxon>Bacteria</taxon>
        <taxon>Bacillati</taxon>
        <taxon>Bacillota</taxon>
        <taxon>Clostridia</taxon>
        <taxon>Lachnospirales</taxon>
        <taxon>Lachnospiraceae</taxon>
        <taxon>Sporanaerobium</taxon>
    </lineage>
</organism>